<sequence length="68" mass="7541">MRPYCDCDGAASAQDISNKPKNNYVVANPIRGVHSDCMYKLPNKHKCFQFVSIGRAHCCLYSGTSSLK</sequence>
<reference evidence="1" key="1">
    <citation type="submission" date="2019-05" db="EMBL/GenBank/DDBJ databases">
        <title>Annotation for the trematode Paragonimus heterotremus.</title>
        <authorList>
            <person name="Choi Y.-J."/>
        </authorList>
    </citation>
    <scope>NUCLEOTIDE SEQUENCE</scope>
    <source>
        <strain evidence="1">LC</strain>
    </source>
</reference>
<gene>
    <name evidence="1" type="ORF">PHET_01769</name>
</gene>
<accession>A0A8J4WUD5</accession>
<organism evidence="1 2">
    <name type="scientific">Paragonimus heterotremus</name>
    <dbReference type="NCBI Taxonomy" id="100268"/>
    <lineage>
        <taxon>Eukaryota</taxon>
        <taxon>Metazoa</taxon>
        <taxon>Spiralia</taxon>
        <taxon>Lophotrochozoa</taxon>
        <taxon>Platyhelminthes</taxon>
        <taxon>Trematoda</taxon>
        <taxon>Digenea</taxon>
        <taxon>Plagiorchiida</taxon>
        <taxon>Troglotremata</taxon>
        <taxon>Troglotrematidae</taxon>
        <taxon>Paragonimus</taxon>
    </lineage>
</organism>
<dbReference type="Proteomes" id="UP000748531">
    <property type="component" value="Unassembled WGS sequence"/>
</dbReference>
<evidence type="ECO:0000313" key="2">
    <source>
        <dbReference type="Proteomes" id="UP000748531"/>
    </source>
</evidence>
<keyword evidence="2" id="KW-1185">Reference proteome</keyword>
<proteinExistence type="predicted"/>
<protein>
    <submittedName>
        <fullName evidence="1">Uncharacterized protein</fullName>
    </submittedName>
</protein>
<dbReference type="EMBL" id="LUCH01000582">
    <property type="protein sequence ID" value="KAF5404785.1"/>
    <property type="molecule type" value="Genomic_DNA"/>
</dbReference>
<comment type="caution">
    <text evidence="1">The sequence shown here is derived from an EMBL/GenBank/DDBJ whole genome shotgun (WGS) entry which is preliminary data.</text>
</comment>
<evidence type="ECO:0000313" key="1">
    <source>
        <dbReference type="EMBL" id="KAF5404785.1"/>
    </source>
</evidence>
<dbReference type="AlphaFoldDB" id="A0A8J4WUD5"/>
<name>A0A8J4WUD5_9TREM</name>